<dbReference type="GO" id="GO:0006396">
    <property type="term" value="P:RNA processing"/>
    <property type="evidence" value="ECO:0007669"/>
    <property type="project" value="InterPro"/>
</dbReference>
<dbReference type="SUPFAM" id="SSF109905">
    <property type="entry name" value="Surp module (SWAP domain)"/>
    <property type="match status" value="1"/>
</dbReference>
<sequence length="111" mass="11898">MSVPPTRKIQLVIAHTAEKTIEVPGFEAFMKMQHGRDALFRFLAADHALHSYYLLAKKHVQEIVMKGGKAKGACAAAEPSSAPAATLKAPSDKTEDPDVAEIMRMLGGVGP</sequence>
<dbReference type="InterPro" id="IPR035967">
    <property type="entry name" value="SWAP/Surp_sf"/>
</dbReference>
<dbReference type="AlphaFoldDB" id="D7FJH6"/>
<reference evidence="2 3" key="1">
    <citation type="journal article" date="2010" name="Nature">
        <title>The Ectocarpus genome and the independent evolution of multicellularity in brown algae.</title>
        <authorList>
            <person name="Cock J.M."/>
            <person name="Sterck L."/>
            <person name="Rouze P."/>
            <person name="Scornet D."/>
            <person name="Allen A.E."/>
            <person name="Amoutzias G."/>
            <person name="Anthouard V."/>
            <person name="Artiguenave F."/>
            <person name="Aury J.M."/>
            <person name="Badger J.H."/>
            <person name="Beszteri B."/>
            <person name="Billiau K."/>
            <person name="Bonnet E."/>
            <person name="Bothwell J.H."/>
            <person name="Bowler C."/>
            <person name="Boyen C."/>
            <person name="Brownlee C."/>
            <person name="Carrano C.J."/>
            <person name="Charrier B."/>
            <person name="Cho G.Y."/>
            <person name="Coelho S.M."/>
            <person name="Collen J."/>
            <person name="Corre E."/>
            <person name="Da Silva C."/>
            <person name="Delage L."/>
            <person name="Delaroque N."/>
            <person name="Dittami S.M."/>
            <person name="Doulbeau S."/>
            <person name="Elias M."/>
            <person name="Farnham G."/>
            <person name="Gachon C.M."/>
            <person name="Gschloessl B."/>
            <person name="Heesch S."/>
            <person name="Jabbari K."/>
            <person name="Jubin C."/>
            <person name="Kawai H."/>
            <person name="Kimura K."/>
            <person name="Kloareg B."/>
            <person name="Kupper F.C."/>
            <person name="Lang D."/>
            <person name="Le Bail A."/>
            <person name="Leblanc C."/>
            <person name="Lerouge P."/>
            <person name="Lohr M."/>
            <person name="Lopez P.J."/>
            <person name="Martens C."/>
            <person name="Maumus F."/>
            <person name="Michel G."/>
            <person name="Miranda-Saavedra D."/>
            <person name="Morales J."/>
            <person name="Moreau H."/>
            <person name="Motomura T."/>
            <person name="Nagasato C."/>
            <person name="Napoli C.A."/>
            <person name="Nelson D.R."/>
            <person name="Nyvall-Collen P."/>
            <person name="Peters A.F."/>
            <person name="Pommier C."/>
            <person name="Potin P."/>
            <person name="Poulain J."/>
            <person name="Quesneville H."/>
            <person name="Read B."/>
            <person name="Rensing S.A."/>
            <person name="Ritter A."/>
            <person name="Rousvoal S."/>
            <person name="Samanta M."/>
            <person name="Samson G."/>
            <person name="Schroeder D.C."/>
            <person name="Segurens B."/>
            <person name="Strittmatter M."/>
            <person name="Tonon T."/>
            <person name="Tregear J.W."/>
            <person name="Valentin K."/>
            <person name="von Dassow P."/>
            <person name="Yamagishi T."/>
            <person name="Van de Peer Y."/>
            <person name="Wincker P."/>
        </authorList>
    </citation>
    <scope>NUCLEOTIDE SEQUENCE [LARGE SCALE GENOMIC DNA]</scope>
    <source>
        <strain evidence="3">Ec32 / CCAP1310/4</strain>
    </source>
</reference>
<dbReference type="InterPro" id="IPR000061">
    <property type="entry name" value="Surp"/>
</dbReference>
<dbReference type="EMBL" id="FN649760">
    <property type="protein sequence ID" value="CBJ29079.1"/>
    <property type="molecule type" value="Genomic_DNA"/>
</dbReference>
<dbReference type="Proteomes" id="UP000002630">
    <property type="component" value="Unassembled WGS sequence"/>
</dbReference>
<name>D7FJH6_ECTSI</name>
<evidence type="ECO:0000259" key="1">
    <source>
        <dbReference type="Pfam" id="PF01805"/>
    </source>
</evidence>
<evidence type="ECO:0000313" key="3">
    <source>
        <dbReference type="Proteomes" id="UP000002630"/>
    </source>
</evidence>
<dbReference type="Pfam" id="PF01805">
    <property type="entry name" value="Surp"/>
    <property type="match status" value="1"/>
</dbReference>
<dbReference type="InParanoid" id="D7FJH6"/>
<evidence type="ECO:0000313" key="2">
    <source>
        <dbReference type="EMBL" id="CBJ29079.1"/>
    </source>
</evidence>
<protein>
    <recommendedName>
        <fullName evidence="1">SURP motif domain-containing protein</fullName>
    </recommendedName>
</protein>
<proteinExistence type="predicted"/>
<dbReference type="GO" id="GO:0003723">
    <property type="term" value="F:RNA binding"/>
    <property type="evidence" value="ECO:0007669"/>
    <property type="project" value="InterPro"/>
</dbReference>
<keyword evidence="3" id="KW-1185">Reference proteome</keyword>
<organism evidence="2 3">
    <name type="scientific">Ectocarpus siliculosus</name>
    <name type="common">Brown alga</name>
    <name type="synonym">Conferva siliculosa</name>
    <dbReference type="NCBI Taxonomy" id="2880"/>
    <lineage>
        <taxon>Eukaryota</taxon>
        <taxon>Sar</taxon>
        <taxon>Stramenopiles</taxon>
        <taxon>Ochrophyta</taxon>
        <taxon>PX clade</taxon>
        <taxon>Phaeophyceae</taxon>
        <taxon>Ectocarpales</taxon>
        <taxon>Ectocarpaceae</taxon>
        <taxon>Ectocarpus</taxon>
    </lineage>
</organism>
<dbReference type="Gene3D" id="1.10.10.790">
    <property type="entry name" value="Surp module"/>
    <property type="match status" value="1"/>
</dbReference>
<accession>D7FJH6</accession>
<feature type="domain" description="SURP motif" evidence="1">
    <location>
        <begin position="24"/>
        <end position="53"/>
    </location>
</feature>
<gene>
    <name evidence="2" type="ORF">Esi_0134_0008</name>
</gene>